<evidence type="ECO:0000256" key="2">
    <source>
        <dbReference type="ARBA" id="ARBA00022552"/>
    </source>
</evidence>
<dbReference type="GO" id="GO:0006364">
    <property type="term" value="P:rRNA processing"/>
    <property type="evidence" value="ECO:0007669"/>
    <property type="project" value="UniProtKB-KW"/>
</dbReference>
<dbReference type="Proteomes" id="UP000503462">
    <property type="component" value="Chromosome 1"/>
</dbReference>
<reference evidence="4 5" key="1">
    <citation type="journal article" date="2016" name="Sci. Rep.">
        <title>Peltaster fructicola genome reveals evolution from an invasive phytopathogen to an ectophytic parasite.</title>
        <authorList>
            <person name="Xu C."/>
            <person name="Chen H."/>
            <person name="Gleason M.L."/>
            <person name="Xu J.R."/>
            <person name="Liu H."/>
            <person name="Zhang R."/>
            <person name="Sun G."/>
        </authorList>
    </citation>
    <scope>NUCLEOTIDE SEQUENCE [LARGE SCALE GENOMIC DNA]</scope>
    <source>
        <strain evidence="4 5">LNHT1506</strain>
    </source>
</reference>
<evidence type="ECO:0008006" key="6">
    <source>
        <dbReference type="Google" id="ProtNLM"/>
    </source>
</evidence>
<accession>A0A6H0XL14</accession>
<comment type="similarity">
    <text evidence="1">Belongs to the TSR2 family.</text>
</comment>
<protein>
    <recommendedName>
        <fullName evidence="6">Pre-rRNA-processing protein TSR2</fullName>
    </recommendedName>
</protein>
<gene>
    <name evidence="4" type="ORF">AMS68_000923</name>
</gene>
<sequence length="196" mass="21898">MSSEQPLPGGGVALPPNEQALQSAFDNGIWYALSLWPVLHIAVANGWGGPDSSDKKDWFAGAVSELFTTRPDTDQDDLEIFLIQILQDEFDINVEDESEVEVARSIIGLKKTLAEQDLSAAQELERRWRSKGKMKTDVQIEEREDEVDDEEWDGLDDDGDMDMSAPPLLEPAKPKEKVLPEVDEDGFTKVVGRKKK</sequence>
<evidence type="ECO:0000256" key="3">
    <source>
        <dbReference type="SAM" id="MobiDB-lite"/>
    </source>
</evidence>
<dbReference type="Pfam" id="PF10273">
    <property type="entry name" value="WGG"/>
    <property type="match status" value="1"/>
</dbReference>
<keyword evidence="5" id="KW-1185">Reference proteome</keyword>
<organism evidence="4 5">
    <name type="scientific">Peltaster fructicola</name>
    <dbReference type="NCBI Taxonomy" id="286661"/>
    <lineage>
        <taxon>Eukaryota</taxon>
        <taxon>Fungi</taxon>
        <taxon>Dikarya</taxon>
        <taxon>Ascomycota</taxon>
        <taxon>Pezizomycotina</taxon>
        <taxon>Dothideomycetes</taxon>
        <taxon>Dothideomycetes incertae sedis</taxon>
        <taxon>Peltaster</taxon>
    </lineage>
</organism>
<keyword evidence="2" id="KW-0698">rRNA processing</keyword>
<feature type="region of interest" description="Disordered" evidence="3">
    <location>
        <begin position="135"/>
        <end position="179"/>
    </location>
</feature>
<proteinExistence type="inferred from homology"/>
<evidence type="ECO:0000313" key="5">
    <source>
        <dbReference type="Proteomes" id="UP000503462"/>
    </source>
</evidence>
<evidence type="ECO:0000313" key="4">
    <source>
        <dbReference type="EMBL" id="QIW95405.1"/>
    </source>
</evidence>
<feature type="compositionally biased region" description="Acidic residues" evidence="3">
    <location>
        <begin position="142"/>
        <end position="161"/>
    </location>
</feature>
<dbReference type="EMBL" id="CP051139">
    <property type="protein sequence ID" value="QIW95405.1"/>
    <property type="molecule type" value="Genomic_DNA"/>
</dbReference>
<name>A0A6H0XL14_9PEZI</name>
<evidence type="ECO:0000256" key="1">
    <source>
        <dbReference type="ARBA" id="ARBA00006524"/>
    </source>
</evidence>
<dbReference type="InterPro" id="IPR019398">
    <property type="entry name" value="Pre-rRNA_process_TSR2"/>
</dbReference>
<dbReference type="PANTHER" id="PTHR21250">
    <property type="entry name" value="PRE-RRNA-PROCESSING PROTEIN TSR2 HOMOLOG"/>
    <property type="match status" value="1"/>
</dbReference>
<dbReference type="AlphaFoldDB" id="A0A6H0XL14"/>
<dbReference type="OrthoDB" id="263560at2759"/>